<dbReference type="EMBL" id="BJXX01000137">
    <property type="protein sequence ID" value="GEN35523.1"/>
    <property type="molecule type" value="Genomic_DNA"/>
</dbReference>
<dbReference type="RefSeq" id="WP_146811055.1">
    <property type="nucleotide sequence ID" value="NZ_BJXX01000137.1"/>
</dbReference>
<gene>
    <name evidence="2" type="ORF">ADA01nite_29830</name>
</gene>
<dbReference type="Pfam" id="PF03594">
    <property type="entry name" value="BenE"/>
    <property type="match status" value="1"/>
</dbReference>
<feature type="transmembrane region" description="Helical" evidence="1">
    <location>
        <begin position="225"/>
        <end position="245"/>
    </location>
</feature>
<feature type="transmembrane region" description="Helical" evidence="1">
    <location>
        <begin position="265"/>
        <end position="286"/>
    </location>
</feature>
<evidence type="ECO:0000313" key="3">
    <source>
        <dbReference type="Proteomes" id="UP000321157"/>
    </source>
</evidence>
<comment type="caution">
    <text evidence="2">The sequence shown here is derived from an EMBL/GenBank/DDBJ whole genome shotgun (WGS) entry which is preliminary data.</text>
</comment>
<organism evidence="2 3">
    <name type="scientific">Aneurinibacillus danicus</name>
    <dbReference type="NCBI Taxonomy" id="267746"/>
    <lineage>
        <taxon>Bacteria</taxon>
        <taxon>Bacillati</taxon>
        <taxon>Bacillota</taxon>
        <taxon>Bacilli</taxon>
        <taxon>Bacillales</taxon>
        <taxon>Paenibacillaceae</taxon>
        <taxon>Aneurinibacillus group</taxon>
        <taxon>Aneurinibacillus</taxon>
    </lineage>
</organism>
<feature type="transmembrane region" description="Helical" evidence="1">
    <location>
        <begin position="78"/>
        <end position="94"/>
    </location>
</feature>
<reference evidence="2 3" key="1">
    <citation type="submission" date="2019-07" db="EMBL/GenBank/DDBJ databases">
        <title>Whole genome shotgun sequence of Aneurinibacillus danicus NBRC 102444.</title>
        <authorList>
            <person name="Hosoyama A."/>
            <person name="Uohara A."/>
            <person name="Ohji S."/>
            <person name="Ichikawa N."/>
        </authorList>
    </citation>
    <scope>NUCLEOTIDE SEQUENCE [LARGE SCALE GENOMIC DNA]</scope>
    <source>
        <strain evidence="2 3">NBRC 102444</strain>
    </source>
</reference>
<feature type="transmembrane region" description="Helical" evidence="1">
    <location>
        <begin position="22"/>
        <end position="40"/>
    </location>
</feature>
<name>A0A511VD74_9BACL</name>
<feature type="transmembrane region" description="Helical" evidence="1">
    <location>
        <begin position="298"/>
        <end position="318"/>
    </location>
</feature>
<dbReference type="PANTHER" id="PTHR30199">
    <property type="entry name" value="MFS FAMILY TRANSPORTER, PREDICTED SUBSTRATE BENZOATE"/>
    <property type="match status" value="1"/>
</dbReference>
<dbReference type="Proteomes" id="UP000321157">
    <property type="component" value="Unassembled WGS sequence"/>
</dbReference>
<protein>
    <submittedName>
        <fullName evidence="2">Benzoate transporter</fullName>
    </submittedName>
</protein>
<dbReference type="PANTHER" id="PTHR30199:SF0">
    <property type="entry name" value="INNER MEMBRANE PROTEIN YDCO"/>
    <property type="match status" value="1"/>
</dbReference>
<keyword evidence="1" id="KW-0472">Membrane</keyword>
<evidence type="ECO:0000313" key="2">
    <source>
        <dbReference type="EMBL" id="GEN35523.1"/>
    </source>
</evidence>
<proteinExistence type="predicted"/>
<dbReference type="InterPro" id="IPR004711">
    <property type="entry name" value="Benzoate_Transporter"/>
</dbReference>
<feature type="transmembrane region" description="Helical" evidence="1">
    <location>
        <begin position="358"/>
        <end position="382"/>
    </location>
</feature>
<accession>A0A511VD74</accession>
<evidence type="ECO:0000256" key="1">
    <source>
        <dbReference type="SAM" id="Phobius"/>
    </source>
</evidence>
<dbReference type="GO" id="GO:0005886">
    <property type="term" value="C:plasma membrane"/>
    <property type="evidence" value="ECO:0007669"/>
    <property type="project" value="TreeGrafter"/>
</dbReference>
<sequence length="409" mass="43618">MWKQNVFEFPRHLSVGNISNGLVSWIFGATGPLLIVLQAASKGNLSADTITSWIFAIYGVGGLLTVILSFYYRQPIGYAFSIPGAILVGASLSHHTYEQVIGAYVVVGIVTLLLGLSGAIHKLMKILPMPVMMGMVSGVLLPFGTDIFHSVLENPILNGVPLFVFFVFSCFRGLAKKFPPILGAILSAVIMLYIVPGVHSGKAIFSVAKPQWYMPAFDMATIGELVLPLVLTIIAIQNAQGIAVLQSAGYKPPVNSMTSWSGLGSIVNGFLGAHSACIAGPMTAILSTDHSQEKDRRYAAAIVLGLLSCLLALFAPFAASIPHLVPSSLIKLLGGLAMIGVLIDSLHMSFSSHYKMGALFSFMITISGISIFQIGAPFWGLIGGTLVSLLLERKNQKLTNQVIDNEQVA</sequence>
<dbReference type="GO" id="GO:0042925">
    <property type="term" value="F:benzoate transmembrane transporter activity"/>
    <property type="evidence" value="ECO:0007669"/>
    <property type="project" value="InterPro"/>
</dbReference>
<feature type="transmembrane region" description="Helical" evidence="1">
    <location>
        <begin position="324"/>
        <end position="346"/>
    </location>
</feature>
<dbReference type="AlphaFoldDB" id="A0A511VD74"/>
<feature type="transmembrane region" description="Helical" evidence="1">
    <location>
        <begin position="181"/>
        <end position="205"/>
    </location>
</feature>
<keyword evidence="3" id="KW-1185">Reference proteome</keyword>
<feature type="transmembrane region" description="Helical" evidence="1">
    <location>
        <begin position="156"/>
        <end position="175"/>
    </location>
</feature>
<keyword evidence="1" id="KW-1133">Transmembrane helix</keyword>
<keyword evidence="1" id="KW-0812">Transmembrane</keyword>
<dbReference type="OrthoDB" id="9813854at2"/>
<feature type="transmembrane region" description="Helical" evidence="1">
    <location>
        <begin position="101"/>
        <end position="120"/>
    </location>
</feature>
<feature type="transmembrane region" description="Helical" evidence="1">
    <location>
        <begin position="126"/>
        <end position="144"/>
    </location>
</feature>
<feature type="transmembrane region" description="Helical" evidence="1">
    <location>
        <begin position="52"/>
        <end position="72"/>
    </location>
</feature>